<keyword evidence="1" id="KW-1133">Transmembrane helix</keyword>
<keyword evidence="1" id="KW-0472">Membrane</keyword>
<dbReference type="Proteomes" id="UP001558534">
    <property type="component" value="Unassembled WGS sequence"/>
</dbReference>
<evidence type="ECO:0000313" key="3">
    <source>
        <dbReference type="Proteomes" id="UP001558534"/>
    </source>
</evidence>
<sequence length="79" mass="8652">MLKLMVVVISLASSFMALGSTVGIGLKVTKYLGLMNILLKFTFIIFLAVMLFLIVMEGNKHDNGLPILNIISAAFMTMQ</sequence>
<reference evidence="2 3" key="1">
    <citation type="submission" date="2024-07" db="EMBL/GenBank/DDBJ databases">
        <title>Characterization of a bacterium isolated from hydrolysated instant sea cucumber by whole-genome sequencing and metabolomics.</title>
        <authorList>
            <person name="Luo X."/>
            <person name="Zhang Z."/>
            <person name="Zheng Z."/>
            <person name="Zhang W."/>
            <person name="Ming T."/>
            <person name="Jiao L."/>
            <person name="Su X."/>
            <person name="Kong F."/>
            <person name="Xu J."/>
        </authorList>
    </citation>
    <scope>NUCLEOTIDE SEQUENCE [LARGE SCALE GENOMIC DNA]</scope>
    <source>
        <strain evidence="2 3">XL-2024</strain>
    </source>
</reference>
<feature type="transmembrane region" description="Helical" evidence="1">
    <location>
        <begin position="33"/>
        <end position="55"/>
    </location>
</feature>
<protein>
    <submittedName>
        <fullName evidence="2">Uncharacterized protein</fullName>
    </submittedName>
</protein>
<accession>A0ABV3VRB9</accession>
<comment type="caution">
    <text evidence="2">The sequence shown here is derived from an EMBL/GenBank/DDBJ whole genome shotgun (WGS) entry which is preliminary data.</text>
</comment>
<keyword evidence="3" id="KW-1185">Reference proteome</keyword>
<evidence type="ECO:0000313" key="2">
    <source>
        <dbReference type="EMBL" id="MEX3743911.1"/>
    </source>
</evidence>
<evidence type="ECO:0000256" key="1">
    <source>
        <dbReference type="SAM" id="Phobius"/>
    </source>
</evidence>
<proteinExistence type="predicted"/>
<organism evidence="2 3">
    <name type="scientific">Lysinibacillus xylanilyticus</name>
    <dbReference type="NCBI Taxonomy" id="582475"/>
    <lineage>
        <taxon>Bacteria</taxon>
        <taxon>Bacillati</taxon>
        <taxon>Bacillota</taxon>
        <taxon>Bacilli</taxon>
        <taxon>Bacillales</taxon>
        <taxon>Bacillaceae</taxon>
        <taxon>Lysinibacillus</taxon>
    </lineage>
</organism>
<gene>
    <name evidence="2" type="ORF">AB1300_02050</name>
</gene>
<dbReference type="RefSeq" id="WP_368634932.1">
    <property type="nucleotide sequence ID" value="NZ_JBFRHK010000001.1"/>
</dbReference>
<keyword evidence="1" id="KW-0812">Transmembrane</keyword>
<name>A0ABV3VRB9_9BACI</name>
<dbReference type="EMBL" id="JBFRHK010000001">
    <property type="protein sequence ID" value="MEX3743911.1"/>
    <property type="molecule type" value="Genomic_DNA"/>
</dbReference>